<gene>
    <name evidence="1" type="ORF">S06H3_30306</name>
</gene>
<protein>
    <submittedName>
        <fullName evidence="1">Uncharacterized protein</fullName>
    </submittedName>
</protein>
<dbReference type="EMBL" id="BARV01017839">
    <property type="protein sequence ID" value="GAI27893.1"/>
    <property type="molecule type" value="Genomic_DNA"/>
</dbReference>
<accession>X1M9D3</accession>
<comment type="caution">
    <text evidence="1">The sequence shown here is derived from an EMBL/GenBank/DDBJ whole genome shotgun (WGS) entry which is preliminary data.</text>
</comment>
<feature type="non-terminal residue" evidence="1">
    <location>
        <position position="1"/>
    </location>
</feature>
<proteinExistence type="predicted"/>
<name>X1M9D3_9ZZZZ</name>
<organism evidence="1">
    <name type="scientific">marine sediment metagenome</name>
    <dbReference type="NCBI Taxonomy" id="412755"/>
    <lineage>
        <taxon>unclassified sequences</taxon>
        <taxon>metagenomes</taxon>
        <taxon>ecological metagenomes</taxon>
    </lineage>
</organism>
<reference evidence="1" key="1">
    <citation type="journal article" date="2014" name="Front. Microbiol.">
        <title>High frequency of phylogenetically diverse reductive dehalogenase-homologous genes in deep subseafloor sedimentary metagenomes.</title>
        <authorList>
            <person name="Kawai M."/>
            <person name="Futagami T."/>
            <person name="Toyoda A."/>
            <person name="Takaki Y."/>
            <person name="Nishi S."/>
            <person name="Hori S."/>
            <person name="Arai W."/>
            <person name="Tsubouchi T."/>
            <person name="Morono Y."/>
            <person name="Uchiyama I."/>
            <person name="Ito T."/>
            <person name="Fujiyama A."/>
            <person name="Inagaki F."/>
            <person name="Takami H."/>
        </authorList>
    </citation>
    <scope>NUCLEOTIDE SEQUENCE</scope>
    <source>
        <strain evidence="1">Expedition CK06-06</strain>
    </source>
</reference>
<sequence length="52" mass="6079">PKGIIEDKISQTNTIAIIIKRIIISFPKNLELDFFLLGARLKLITFCYVYFF</sequence>
<dbReference type="AlphaFoldDB" id="X1M9D3"/>
<evidence type="ECO:0000313" key="1">
    <source>
        <dbReference type="EMBL" id="GAI27893.1"/>
    </source>
</evidence>